<dbReference type="Gene3D" id="3.10.450.50">
    <property type="match status" value="1"/>
</dbReference>
<gene>
    <name evidence="1" type="ORF">CCAX7_21220</name>
</gene>
<dbReference type="AlphaFoldDB" id="A0A402D1V1"/>
<sequence>MTSEDKAVEAEVLAITRKMLHAMYTADPEAHRAHSTEDMSAFEWYIAPYRVDGLDFHLDLIRGGGNGSPSRLDMLTPRVQVHGDTAIVCYTLLKTTLSATGPAEFSRINETRVFVKQDGVWKMAHLHKSPAA</sequence>
<keyword evidence="1" id="KW-0418">Kinase</keyword>
<dbReference type="Proteomes" id="UP000287394">
    <property type="component" value="Chromosome"/>
</dbReference>
<dbReference type="SUPFAM" id="SSF54427">
    <property type="entry name" value="NTF2-like"/>
    <property type="match status" value="1"/>
</dbReference>
<accession>A0A402D1V1</accession>
<dbReference type="GO" id="GO:0005516">
    <property type="term" value="F:calmodulin binding"/>
    <property type="evidence" value="ECO:0007669"/>
    <property type="project" value="InterPro"/>
</dbReference>
<dbReference type="EMBL" id="AP025739">
    <property type="protein sequence ID" value="BDI30071.1"/>
    <property type="molecule type" value="Genomic_DNA"/>
</dbReference>
<name>A0A402D1V1_9BACT</name>
<evidence type="ECO:0000313" key="2">
    <source>
        <dbReference type="Proteomes" id="UP000287394"/>
    </source>
</evidence>
<dbReference type="InterPro" id="IPR032710">
    <property type="entry name" value="NTF2-like_dom_sf"/>
</dbReference>
<dbReference type="KEGG" id="ccot:CCAX7_21220"/>
<dbReference type="Pfam" id="PF08332">
    <property type="entry name" value="CaMKII_AD"/>
    <property type="match status" value="1"/>
</dbReference>
<protein>
    <submittedName>
        <fullName evidence="1">Protein kinase</fullName>
    </submittedName>
</protein>
<proteinExistence type="predicted"/>
<keyword evidence="2" id="KW-1185">Reference proteome</keyword>
<organism evidence="1 2">
    <name type="scientific">Capsulimonas corticalis</name>
    <dbReference type="NCBI Taxonomy" id="2219043"/>
    <lineage>
        <taxon>Bacteria</taxon>
        <taxon>Bacillati</taxon>
        <taxon>Armatimonadota</taxon>
        <taxon>Armatimonadia</taxon>
        <taxon>Capsulimonadales</taxon>
        <taxon>Capsulimonadaceae</taxon>
        <taxon>Capsulimonas</taxon>
    </lineage>
</organism>
<reference evidence="1 2" key="1">
    <citation type="journal article" date="2019" name="Int. J. Syst. Evol. Microbiol.">
        <title>Capsulimonas corticalis gen. nov., sp. nov., an aerobic capsulated bacterium, of a novel bacterial order, Capsulimonadales ord. nov., of the class Armatimonadia of the phylum Armatimonadetes.</title>
        <authorList>
            <person name="Li J."/>
            <person name="Kudo C."/>
            <person name="Tonouchi A."/>
        </authorList>
    </citation>
    <scope>NUCLEOTIDE SEQUENCE [LARGE SCALE GENOMIC DNA]</scope>
    <source>
        <strain evidence="1 2">AX-7</strain>
    </source>
</reference>
<dbReference type="RefSeq" id="WP_119323526.1">
    <property type="nucleotide sequence ID" value="NZ_AP025739.1"/>
</dbReference>
<dbReference type="OrthoDB" id="67801at2"/>
<dbReference type="GO" id="GO:0004683">
    <property type="term" value="F:calcium/calmodulin-dependent protein kinase activity"/>
    <property type="evidence" value="ECO:0007669"/>
    <property type="project" value="InterPro"/>
</dbReference>
<dbReference type="InterPro" id="IPR013543">
    <property type="entry name" value="Ca/CaM-dep_prot_kinase-assoc"/>
</dbReference>
<keyword evidence="1" id="KW-0808">Transferase</keyword>
<evidence type="ECO:0000313" key="1">
    <source>
        <dbReference type="EMBL" id="BDI30071.1"/>
    </source>
</evidence>